<feature type="compositionally biased region" description="Polar residues" evidence="1">
    <location>
        <begin position="378"/>
        <end position="393"/>
    </location>
</feature>
<feature type="transmembrane region" description="Helical" evidence="2">
    <location>
        <begin position="139"/>
        <end position="158"/>
    </location>
</feature>
<protein>
    <recommendedName>
        <fullName evidence="3">DUF7702 domain-containing protein</fullName>
    </recommendedName>
</protein>
<evidence type="ECO:0000256" key="1">
    <source>
        <dbReference type="SAM" id="MobiDB-lite"/>
    </source>
</evidence>
<name>A0ABR3X3X1_9PEZI</name>
<feature type="region of interest" description="Disordered" evidence="1">
    <location>
        <begin position="370"/>
        <end position="405"/>
    </location>
</feature>
<evidence type="ECO:0000313" key="5">
    <source>
        <dbReference type="Proteomes" id="UP001586593"/>
    </source>
</evidence>
<keyword evidence="5" id="KW-1185">Reference proteome</keyword>
<comment type="caution">
    <text evidence="4">The sequence shown here is derived from an EMBL/GenBank/DDBJ whole genome shotgun (WGS) entry which is preliminary data.</text>
</comment>
<dbReference type="PANTHER" id="PTHR42109:SF2">
    <property type="entry name" value="INTEGRAL MEMBRANE PROTEIN"/>
    <property type="match status" value="1"/>
</dbReference>
<organism evidence="4 5">
    <name type="scientific">Phialemonium thermophilum</name>
    <dbReference type="NCBI Taxonomy" id="223376"/>
    <lineage>
        <taxon>Eukaryota</taxon>
        <taxon>Fungi</taxon>
        <taxon>Dikarya</taxon>
        <taxon>Ascomycota</taxon>
        <taxon>Pezizomycotina</taxon>
        <taxon>Sordariomycetes</taxon>
        <taxon>Sordariomycetidae</taxon>
        <taxon>Cephalothecales</taxon>
        <taxon>Cephalothecaceae</taxon>
        <taxon>Phialemonium</taxon>
    </lineage>
</organism>
<feature type="domain" description="DUF7702" evidence="3">
    <location>
        <begin position="104"/>
        <end position="356"/>
    </location>
</feature>
<dbReference type="Proteomes" id="UP001586593">
    <property type="component" value="Unassembled WGS sequence"/>
</dbReference>
<feature type="transmembrane region" description="Helical" evidence="2">
    <location>
        <begin position="257"/>
        <end position="278"/>
    </location>
</feature>
<proteinExistence type="predicted"/>
<gene>
    <name evidence="4" type="ORF">VTK73DRAFT_2623</name>
</gene>
<sequence>MICCLTPPSPSSPLVDLSFTRRWATQPTAQKAEGKTGRIGMASRYRKRVRDGKAKRQIGMLAHLVYNYLRPNTCLPRYLNILIFRLANHLYLSRSIVLSLTMVLTTLNKISIAQICVYAPALIIGVVLAVRHGFGRSSGWMYLILFSIIRILGAALQLETTHNPTDVGLYVGATTLQSLGLSPLILVMLGLLSRVVEGIRSNTSIPIMPRHIRIVQILVIVGLVLGIVGGTKLGTVITDATKNGNESSYEMPSESRIGLALMIAGFGLLVVGTLIAAAKASSAVLGERRLLLANGLSIPFVAVRVAFSALSIFTKNPNFRSFGGSSSYPDYFLGMSVVMEMAAVVIIEAIGLSLQKVQVGRASADIPLMEAPRRSQHSRSSYKPASSAPNNESRGYYQESGVDRV</sequence>
<evidence type="ECO:0000259" key="3">
    <source>
        <dbReference type="Pfam" id="PF24800"/>
    </source>
</evidence>
<feature type="transmembrane region" description="Helical" evidence="2">
    <location>
        <begin position="170"/>
        <end position="193"/>
    </location>
</feature>
<keyword evidence="2" id="KW-0812">Transmembrane</keyword>
<keyword evidence="2" id="KW-0472">Membrane</keyword>
<feature type="transmembrane region" description="Helical" evidence="2">
    <location>
        <begin position="333"/>
        <end position="354"/>
    </location>
</feature>
<keyword evidence="2" id="KW-1133">Transmembrane helix</keyword>
<evidence type="ECO:0000313" key="4">
    <source>
        <dbReference type="EMBL" id="KAL1870515.1"/>
    </source>
</evidence>
<dbReference type="PANTHER" id="PTHR42109">
    <property type="entry name" value="UNPLACED GENOMIC SCAFFOLD UM_SCAF_CONTIG_1.265, WHOLE GENOME SHOTGUN SEQUENCE"/>
    <property type="match status" value="1"/>
</dbReference>
<evidence type="ECO:0000256" key="2">
    <source>
        <dbReference type="SAM" id="Phobius"/>
    </source>
</evidence>
<dbReference type="InterPro" id="IPR056119">
    <property type="entry name" value="DUF7702"/>
</dbReference>
<feature type="transmembrane region" description="Helical" evidence="2">
    <location>
        <begin position="214"/>
        <end position="237"/>
    </location>
</feature>
<feature type="transmembrane region" description="Helical" evidence="2">
    <location>
        <begin position="110"/>
        <end position="130"/>
    </location>
</feature>
<dbReference type="Pfam" id="PF24800">
    <property type="entry name" value="DUF7702"/>
    <property type="match status" value="1"/>
</dbReference>
<feature type="transmembrane region" description="Helical" evidence="2">
    <location>
        <begin position="290"/>
        <end position="313"/>
    </location>
</feature>
<reference evidence="4 5" key="1">
    <citation type="journal article" date="2024" name="Commun. Biol.">
        <title>Comparative genomic analysis of thermophilic fungi reveals convergent evolutionary adaptations and gene losses.</title>
        <authorList>
            <person name="Steindorff A.S."/>
            <person name="Aguilar-Pontes M.V."/>
            <person name="Robinson A.J."/>
            <person name="Andreopoulos B."/>
            <person name="LaButti K."/>
            <person name="Kuo A."/>
            <person name="Mondo S."/>
            <person name="Riley R."/>
            <person name="Otillar R."/>
            <person name="Haridas S."/>
            <person name="Lipzen A."/>
            <person name="Grimwood J."/>
            <person name="Schmutz J."/>
            <person name="Clum A."/>
            <person name="Reid I.D."/>
            <person name="Moisan M.C."/>
            <person name="Butler G."/>
            <person name="Nguyen T.T.M."/>
            <person name="Dewar K."/>
            <person name="Conant G."/>
            <person name="Drula E."/>
            <person name="Henrissat B."/>
            <person name="Hansel C."/>
            <person name="Singer S."/>
            <person name="Hutchinson M.I."/>
            <person name="de Vries R.P."/>
            <person name="Natvig D.O."/>
            <person name="Powell A.J."/>
            <person name="Tsang A."/>
            <person name="Grigoriev I.V."/>
        </authorList>
    </citation>
    <scope>NUCLEOTIDE SEQUENCE [LARGE SCALE GENOMIC DNA]</scope>
    <source>
        <strain evidence="4 5">ATCC 24622</strain>
    </source>
</reference>
<accession>A0ABR3X3X1</accession>
<dbReference type="EMBL" id="JAZHXJ010000175">
    <property type="protein sequence ID" value="KAL1870515.1"/>
    <property type="molecule type" value="Genomic_DNA"/>
</dbReference>